<feature type="domain" description="Myb-like" evidence="8">
    <location>
        <begin position="14"/>
        <end position="66"/>
    </location>
</feature>
<evidence type="ECO:0000313" key="11">
    <source>
        <dbReference type="Proteomes" id="UP001174677"/>
    </source>
</evidence>
<keyword evidence="2" id="KW-0677">Repeat</keyword>
<protein>
    <submittedName>
        <fullName evidence="10">Uncharacterized protein</fullName>
    </submittedName>
</protein>
<dbReference type="EMBL" id="JARPOI010000013">
    <property type="protein sequence ID" value="KAJ9164359.1"/>
    <property type="molecule type" value="Genomic_DNA"/>
</dbReference>
<reference evidence="10" key="1">
    <citation type="journal article" date="2023" name="Plant Biotechnol. J.">
        <title>Chromosome-level wild Hevea brasiliensis genome provides new tools for genomic-assisted breeding and valuable loci to elevate rubber yield.</title>
        <authorList>
            <person name="Cheng H."/>
            <person name="Song X."/>
            <person name="Hu Y."/>
            <person name="Wu T."/>
            <person name="Yang Q."/>
            <person name="An Z."/>
            <person name="Feng S."/>
            <person name="Deng Z."/>
            <person name="Wu W."/>
            <person name="Zeng X."/>
            <person name="Tu M."/>
            <person name="Wang X."/>
            <person name="Huang H."/>
        </authorList>
    </citation>
    <scope>NUCLEOTIDE SEQUENCE</scope>
    <source>
        <strain evidence="10">MT/VB/25A 57/8</strain>
    </source>
</reference>
<dbReference type="Pfam" id="PF00249">
    <property type="entry name" value="Myb_DNA-binding"/>
    <property type="match status" value="2"/>
</dbReference>
<feature type="domain" description="HTH myb-type" evidence="9">
    <location>
        <begin position="14"/>
        <end position="66"/>
    </location>
</feature>
<dbReference type="InterPro" id="IPR009057">
    <property type="entry name" value="Homeodomain-like_sf"/>
</dbReference>
<evidence type="ECO:0000256" key="2">
    <source>
        <dbReference type="ARBA" id="ARBA00022737"/>
    </source>
</evidence>
<evidence type="ECO:0000256" key="5">
    <source>
        <dbReference type="ARBA" id="ARBA00023163"/>
    </source>
</evidence>
<evidence type="ECO:0000256" key="3">
    <source>
        <dbReference type="ARBA" id="ARBA00023015"/>
    </source>
</evidence>
<dbReference type="Proteomes" id="UP001174677">
    <property type="component" value="Chromosome 13"/>
</dbReference>
<sequence>MRKPEASGKNNNNNNKLRKGLWSPEEDDKLMNYMLNNGQGCWSDVARNAGLQRCGKSCRLRWINYLRPDLKRGAFSPQEEELIIHLHSLLGNRWSQIAARLPGRTDNEIKNFWNSTIKKRLKNLSSSASPNTSNSSSEPSKEVAAAIGGGFISMQEQSMSPMYIYPSLSSSSSSNTSMQAMFLNQIMDPLPTFDHGLSTCGASVYFNNDAPPCMTHIGVSGDDIYGNQGILGGVNIGIEGELHIPPLESISIEENAKTEDMYGSNNNKYPYSNVNRINSNCNNNTKAENMTTGVGNLWQGEELKVGDWDLEELMKDVSSFPFLDIFQAE</sequence>
<feature type="domain" description="HTH myb-type" evidence="9">
    <location>
        <begin position="67"/>
        <end position="121"/>
    </location>
</feature>
<dbReference type="SUPFAM" id="SSF46689">
    <property type="entry name" value="Homeodomain-like"/>
    <property type="match status" value="1"/>
</dbReference>
<dbReference type="InterPro" id="IPR051953">
    <property type="entry name" value="Plant_SW-associated_TFs"/>
</dbReference>
<dbReference type="Gene3D" id="1.10.10.60">
    <property type="entry name" value="Homeodomain-like"/>
    <property type="match status" value="2"/>
</dbReference>
<name>A0ABQ9LDM2_HEVBR</name>
<evidence type="ECO:0000256" key="7">
    <source>
        <dbReference type="SAM" id="MobiDB-lite"/>
    </source>
</evidence>
<dbReference type="SMART" id="SM00717">
    <property type="entry name" value="SANT"/>
    <property type="match status" value="2"/>
</dbReference>
<evidence type="ECO:0000259" key="9">
    <source>
        <dbReference type="PROSITE" id="PS51294"/>
    </source>
</evidence>
<dbReference type="PROSITE" id="PS51294">
    <property type="entry name" value="HTH_MYB"/>
    <property type="match status" value="2"/>
</dbReference>
<evidence type="ECO:0000256" key="1">
    <source>
        <dbReference type="ARBA" id="ARBA00004123"/>
    </source>
</evidence>
<comment type="caution">
    <text evidence="10">The sequence shown here is derived from an EMBL/GenBank/DDBJ whole genome shotgun (WGS) entry which is preliminary data.</text>
</comment>
<evidence type="ECO:0000256" key="6">
    <source>
        <dbReference type="ARBA" id="ARBA00023242"/>
    </source>
</evidence>
<evidence type="ECO:0000259" key="8">
    <source>
        <dbReference type="PROSITE" id="PS50090"/>
    </source>
</evidence>
<keyword evidence="6" id="KW-0539">Nucleus</keyword>
<dbReference type="InterPro" id="IPR001005">
    <property type="entry name" value="SANT/Myb"/>
</dbReference>
<gene>
    <name evidence="10" type="ORF">P3X46_023942</name>
</gene>
<keyword evidence="4" id="KW-0238">DNA-binding</keyword>
<accession>A0ABQ9LDM2</accession>
<dbReference type="PROSITE" id="PS50090">
    <property type="entry name" value="MYB_LIKE"/>
    <property type="match status" value="2"/>
</dbReference>
<feature type="domain" description="Myb-like" evidence="8">
    <location>
        <begin position="67"/>
        <end position="117"/>
    </location>
</feature>
<comment type="subcellular location">
    <subcellularLocation>
        <location evidence="1">Nucleus</location>
    </subcellularLocation>
</comment>
<dbReference type="CDD" id="cd00167">
    <property type="entry name" value="SANT"/>
    <property type="match status" value="2"/>
</dbReference>
<keyword evidence="3" id="KW-0805">Transcription regulation</keyword>
<evidence type="ECO:0000256" key="4">
    <source>
        <dbReference type="ARBA" id="ARBA00023125"/>
    </source>
</evidence>
<dbReference type="PANTHER" id="PTHR47997:SF44">
    <property type="entry name" value="TRANSCRIPTION FACTOR MYB46"/>
    <property type="match status" value="1"/>
</dbReference>
<organism evidence="10 11">
    <name type="scientific">Hevea brasiliensis</name>
    <name type="common">Para rubber tree</name>
    <name type="synonym">Siphonia brasiliensis</name>
    <dbReference type="NCBI Taxonomy" id="3981"/>
    <lineage>
        <taxon>Eukaryota</taxon>
        <taxon>Viridiplantae</taxon>
        <taxon>Streptophyta</taxon>
        <taxon>Embryophyta</taxon>
        <taxon>Tracheophyta</taxon>
        <taxon>Spermatophyta</taxon>
        <taxon>Magnoliopsida</taxon>
        <taxon>eudicotyledons</taxon>
        <taxon>Gunneridae</taxon>
        <taxon>Pentapetalae</taxon>
        <taxon>rosids</taxon>
        <taxon>fabids</taxon>
        <taxon>Malpighiales</taxon>
        <taxon>Euphorbiaceae</taxon>
        <taxon>Crotonoideae</taxon>
        <taxon>Micrandreae</taxon>
        <taxon>Hevea</taxon>
    </lineage>
</organism>
<keyword evidence="11" id="KW-1185">Reference proteome</keyword>
<dbReference type="InterPro" id="IPR017930">
    <property type="entry name" value="Myb_dom"/>
</dbReference>
<keyword evidence="5" id="KW-0804">Transcription</keyword>
<dbReference type="PANTHER" id="PTHR47997">
    <property type="entry name" value="MYB DOMAIN PROTEIN 55"/>
    <property type="match status" value="1"/>
</dbReference>
<evidence type="ECO:0000313" key="10">
    <source>
        <dbReference type="EMBL" id="KAJ9164359.1"/>
    </source>
</evidence>
<feature type="region of interest" description="Disordered" evidence="7">
    <location>
        <begin position="1"/>
        <end position="21"/>
    </location>
</feature>
<proteinExistence type="predicted"/>